<comment type="subunit">
    <text evidence="17">Component of numerous complexes with chromatin remodeling and histone acetyltransferase activity. Component of the NuA4 histone acetyltransferase complex which contains the catalytic subunit KAT5/TIP60 and the subunits EP400, TRRAP/PAF400, BRD8/SMAP, EPC1, DMAP1/DNMAP1, RUVBL1/TIP49, RUVBL2, ING3, actin, ACTL6A/BAF53A, MORF4L1/MRG15, MORF4L2/MRGX, MRGBP, YEATS4/GAS41, VPS72/YL1 and MEAF6. The NuA4 complex interacts with MYC and the adenovirus E1A protein. Component of a NuA4-related complex which contains EP400, TRRAP/PAF400, SRCAP, BRD8/SMAP, EPC1, DMAP1/DNMAP1, RUVBL1/TIP49, RUVBL2, actin, ACTL6A/BAF53A, VPS72 and YEATS4/GAS41. Interacts with MLLT10/AF10. Also interacts with the SWI/SNF component SMARCB1/BAF47, TACC1 and TACC2, and the nuclear matrix protein NUMA1.</text>
</comment>
<proteinExistence type="inferred from homology"/>
<evidence type="ECO:0000256" key="12">
    <source>
        <dbReference type="ARBA" id="ARBA00023015"/>
    </source>
</evidence>
<evidence type="ECO:0000256" key="22">
    <source>
        <dbReference type="SAM" id="MobiDB-lite"/>
    </source>
</evidence>
<feature type="compositionally biased region" description="Pro residues" evidence="22">
    <location>
        <begin position="233"/>
        <end position="275"/>
    </location>
</feature>
<organism evidence="25 26">
    <name type="scientific">Knipowitschia caucasica</name>
    <name type="common">Caucasian dwarf goby</name>
    <name type="synonym">Pomatoschistus caucasicus</name>
    <dbReference type="NCBI Taxonomy" id="637954"/>
    <lineage>
        <taxon>Eukaryota</taxon>
        <taxon>Metazoa</taxon>
        <taxon>Chordata</taxon>
        <taxon>Craniata</taxon>
        <taxon>Vertebrata</taxon>
        <taxon>Euteleostomi</taxon>
        <taxon>Actinopterygii</taxon>
        <taxon>Neopterygii</taxon>
        <taxon>Teleostei</taxon>
        <taxon>Neoteleostei</taxon>
        <taxon>Acanthomorphata</taxon>
        <taxon>Gobiaria</taxon>
        <taxon>Gobiiformes</taxon>
        <taxon>Gobioidei</taxon>
        <taxon>Gobiidae</taxon>
        <taxon>Gobiinae</taxon>
        <taxon>Knipowitschia</taxon>
    </lineage>
</organism>
<evidence type="ECO:0000256" key="8">
    <source>
        <dbReference type="ARBA" id="ARBA00022604"/>
    </source>
</evidence>
<keyword evidence="6" id="KW-0963">Cytoplasm</keyword>
<dbReference type="CDD" id="cd16909">
    <property type="entry name" value="YEATS_GAS41_like"/>
    <property type="match status" value="1"/>
</dbReference>
<feature type="region of interest" description="Disordered" evidence="22">
    <location>
        <begin position="37"/>
        <end position="69"/>
    </location>
</feature>
<keyword evidence="9" id="KW-0507">mRNA processing</keyword>
<comment type="similarity">
    <text evidence="4">Belongs to the RRM CPSF6/7 family.</text>
</comment>
<feature type="compositionally biased region" description="Pro residues" evidence="22">
    <location>
        <begin position="204"/>
        <end position="226"/>
    </location>
</feature>
<feature type="compositionally biased region" description="Gly residues" evidence="22">
    <location>
        <begin position="181"/>
        <end position="202"/>
    </location>
</feature>
<dbReference type="GO" id="GO:0006325">
    <property type="term" value="P:chromatin organization"/>
    <property type="evidence" value="ECO:0007669"/>
    <property type="project" value="UniProtKB-KW"/>
</dbReference>
<evidence type="ECO:0000256" key="14">
    <source>
        <dbReference type="ARBA" id="ARBA00023163"/>
    </source>
</evidence>
<dbReference type="PROSITE" id="PS50102">
    <property type="entry name" value="RRM"/>
    <property type="match status" value="1"/>
</dbReference>
<feature type="compositionally biased region" description="Basic and acidic residues" evidence="22">
    <location>
        <begin position="478"/>
        <end position="491"/>
    </location>
</feature>
<dbReference type="GO" id="GO:0016607">
    <property type="term" value="C:nuclear speck"/>
    <property type="evidence" value="ECO:0007669"/>
    <property type="project" value="UniProtKB-SubCell"/>
</dbReference>
<dbReference type="SMART" id="SM00360">
    <property type="entry name" value="RRM"/>
    <property type="match status" value="1"/>
</dbReference>
<dbReference type="EMBL" id="OZ035823">
    <property type="protein sequence ID" value="CAL1569122.1"/>
    <property type="molecule type" value="Genomic_DNA"/>
</dbReference>
<feature type="coiled-coil region" evidence="21">
    <location>
        <begin position="742"/>
        <end position="783"/>
    </location>
</feature>
<dbReference type="FunFam" id="2.60.40.1970:FF:000002">
    <property type="entry name" value="YEATS domain-containing protein 4"/>
    <property type="match status" value="1"/>
</dbReference>
<dbReference type="InterPro" id="IPR035979">
    <property type="entry name" value="RBD_domain_sf"/>
</dbReference>
<keyword evidence="13 21" id="KW-0175">Coiled coil</keyword>
<dbReference type="SUPFAM" id="SSF54928">
    <property type="entry name" value="RNA-binding domain, RBD"/>
    <property type="match status" value="1"/>
</dbReference>
<dbReference type="GO" id="GO:0006397">
    <property type="term" value="P:mRNA processing"/>
    <property type="evidence" value="ECO:0007669"/>
    <property type="project" value="UniProtKB-KW"/>
</dbReference>
<dbReference type="GO" id="GO:0005737">
    <property type="term" value="C:cytoplasm"/>
    <property type="evidence" value="ECO:0007669"/>
    <property type="project" value="UniProtKB-SubCell"/>
</dbReference>
<evidence type="ECO:0000259" key="24">
    <source>
        <dbReference type="PROSITE" id="PS51037"/>
    </source>
</evidence>
<feature type="compositionally biased region" description="Pro residues" evidence="22">
    <location>
        <begin position="284"/>
        <end position="360"/>
    </location>
</feature>
<evidence type="ECO:0000313" key="26">
    <source>
        <dbReference type="Proteomes" id="UP001497482"/>
    </source>
</evidence>
<evidence type="ECO:0000256" key="20">
    <source>
        <dbReference type="PROSITE-ProRule" id="PRU00376"/>
    </source>
</evidence>
<keyword evidence="10" id="KW-0832">Ubl conjugation</keyword>
<keyword evidence="11" id="KW-0156">Chromatin regulator</keyword>
<evidence type="ECO:0000256" key="6">
    <source>
        <dbReference type="ARBA" id="ARBA00022490"/>
    </source>
</evidence>
<evidence type="ECO:0000256" key="1">
    <source>
        <dbReference type="ARBA" id="ARBA00004324"/>
    </source>
</evidence>
<keyword evidence="7" id="KW-1017">Isopeptide bond</keyword>
<dbReference type="InterPro" id="IPR038704">
    <property type="entry name" value="YEAST_sf"/>
</dbReference>
<dbReference type="InterPro" id="IPR057951">
    <property type="entry name" value="CPSF6/7_RSLD_N"/>
</dbReference>
<evidence type="ECO:0000259" key="23">
    <source>
        <dbReference type="PROSITE" id="PS50102"/>
    </source>
</evidence>
<dbReference type="InterPro" id="IPR000504">
    <property type="entry name" value="RRM_dom"/>
</dbReference>
<reference evidence="25 26" key="1">
    <citation type="submission" date="2024-04" db="EMBL/GenBank/DDBJ databases">
        <authorList>
            <person name="Waldvogel A.-M."/>
            <person name="Schoenle A."/>
        </authorList>
    </citation>
    <scope>NUCLEOTIDE SEQUENCE [LARGE SCALE GENOMIC DNA]</scope>
</reference>
<evidence type="ECO:0000256" key="9">
    <source>
        <dbReference type="ARBA" id="ARBA00022664"/>
    </source>
</evidence>
<evidence type="ECO:0000256" key="2">
    <source>
        <dbReference type="ARBA" id="ARBA00004496"/>
    </source>
</evidence>
<evidence type="ECO:0000256" key="16">
    <source>
        <dbReference type="ARBA" id="ARBA00057736"/>
    </source>
</evidence>
<dbReference type="InterPro" id="IPR012677">
    <property type="entry name" value="Nucleotide-bd_a/b_plait_sf"/>
</dbReference>
<feature type="domain" description="YEATS" evidence="24">
    <location>
        <begin position="578"/>
        <end position="720"/>
    </location>
</feature>
<evidence type="ECO:0000256" key="7">
    <source>
        <dbReference type="ARBA" id="ARBA00022499"/>
    </source>
</evidence>
<dbReference type="FunFam" id="3.30.70.330:FF:000081">
    <property type="entry name" value="Cleavage and polyadenylation specificity factor subunit 6"/>
    <property type="match status" value="1"/>
</dbReference>
<evidence type="ECO:0000256" key="4">
    <source>
        <dbReference type="ARBA" id="ARBA00006265"/>
    </source>
</evidence>
<keyword evidence="12" id="KW-0805">Transcription regulation</keyword>
<evidence type="ECO:0000256" key="13">
    <source>
        <dbReference type="ARBA" id="ARBA00023054"/>
    </source>
</evidence>
<dbReference type="InterPro" id="IPR055129">
    <property type="entry name" value="YEATS_dom"/>
</dbReference>
<dbReference type="Gene3D" id="2.60.40.1970">
    <property type="entry name" value="YEATS domain"/>
    <property type="match status" value="1"/>
</dbReference>
<feature type="region of interest" description="Disordered" evidence="22">
    <location>
        <begin position="151"/>
        <end position="400"/>
    </location>
</feature>
<keyword evidence="15 20" id="KW-0539">Nucleus</keyword>
<feature type="compositionally biased region" description="Basic and acidic residues" evidence="22">
    <location>
        <begin position="502"/>
        <end position="522"/>
    </location>
</feature>
<sequence length="789" mass="85949">MADGVDHIDIYADVEEEFNQEAEYPVHEQIDLYDDVISPSANNGDAPEDRDYLDSAPGGTEGGKNAQSNSAYNYSGKRIALYIGNLTWWTTDEDLTEAIRSIGITDMLEIKFFENRANGQSKGFALVCVGSEGSSRKLMDLLSKRELHGQNPIVTPCNKQSLSQFEMQSRKSTSGQMSGEGKAGPPGGSRGGFPMGRGGRGRYPGPPGPGDRFPGPPGPGGPPPHFPGGMQGPPRPPLGPPMHPGPPGHPPPGQGLPPPMPGPPGRGDRPPPPVLFPGQFGQPPLGPMPPGPPPPGYGPPPGPPPPQQGPPPPGPFPPRPPGPLGPPLLGPPPHLAGPPPGGPPPAPHVNPAFFPPPGNNMPPNDRGPPGANDPYGRPPPYERDFGHGGREMDSSRAPLSEAEFEEIMNRNRAISSSAISRAVSDASAADYGSAIETLVTAISLIKQSKVSADDRCKVLISSLQDCLHGIESKSYGSARERSRERDHSRSREKSRRHKSRSRERDRHEDYYRERSPAAHEDAEGSGQSGCMTGLFSSLRITAEPDSGFGSTISEAYALCSPCNMFKKMSEFGPDSGGRVKGITIVKPIVFGNVARYFGKKREEDGHTHQWSVYVKPYRNEDMSAYVKKIQFKLHESYGNPLRVVTNPPYEITETGWGEFEIVIKIFFIDPNERPVTLYHLLKLFQSDSSALPKKTVVSEFYDEMIFQDPTAMMQQLLTTSRQLTLGAYKHETEFGELEQKTKEKVEAAKKKTNQEITELKDKLKASRENINHLKSEIRKLEEDGDQKDH</sequence>
<dbReference type="Gene3D" id="3.30.70.330">
    <property type="match status" value="1"/>
</dbReference>
<evidence type="ECO:0000256" key="15">
    <source>
        <dbReference type="ARBA" id="ARBA00023242"/>
    </source>
</evidence>
<dbReference type="InterPro" id="IPR034769">
    <property type="entry name" value="CPSF6_RRM"/>
</dbReference>
<feature type="compositionally biased region" description="Basic and acidic residues" evidence="22">
    <location>
        <begin position="380"/>
        <end position="394"/>
    </location>
</feature>
<keyword evidence="14" id="KW-0804">Transcription</keyword>
<evidence type="ECO:0000256" key="21">
    <source>
        <dbReference type="SAM" id="Coils"/>
    </source>
</evidence>
<dbReference type="Pfam" id="PF03366">
    <property type="entry name" value="YEATS"/>
    <property type="match status" value="1"/>
</dbReference>
<dbReference type="PRINTS" id="PR01217">
    <property type="entry name" value="PRICHEXTENSN"/>
</dbReference>
<evidence type="ECO:0000256" key="3">
    <source>
        <dbReference type="ARBA" id="ARBA00004642"/>
    </source>
</evidence>
<gene>
    <name evidence="25" type="ORF">KC01_LOCUS1607</name>
</gene>
<dbReference type="InterPro" id="IPR034772">
    <property type="entry name" value="CPSF6/7"/>
</dbReference>
<evidence type="ECO:0000256" key="10">
    <source>
        <dbReference type="ARBA" id="ARBA00022843"/>
    </source>
</evidence>
<evidence type="ECO:0000313" key="25">
    <source>
        <dbReference type="EMBL" id="CAL1569122.1"/>
    </source>
</evidence>
<evidence type="ECO:0000256" key="5">
    <source>
        <dbReference type="ARBA" id="ARBA00016259"/>
    </source>
</evidence>
<dbReference type="PANTHER" id="PTHR23204">
    <property type="entry name" value="CLEAVAGE AND POLYADENYLATION SPECIFIC FACTOR"/>
    <property type="match status" value="1"/>
</dbReference>
<comment type="function">
    <text evidence="16">Chromatin reader component of the NuA4 histone acetyltransferase (HAT) complex, a complex involved in transcriptional activation of select genes principally by acetylation of nucleosomal histones H4 and H2A. Specifically recognizes and binds acylated histone H3, with a preference for histone H3 diacetylated at 'Lys-18' and 'Lys-27' (H3K18ac and H3K27ac) or histone H3 diacetylated at 'Lys-14' and 'Lys-27' (H3K14ac and H3K27ac). Also able to recognize and bind crotonylated histone H3. May also recognize and bind histone H3 succinylated at 'Lys-122' (H3K122succ); additional evidences are however required to confirm this result in vivo. Plays a key role in histone variant H2AZ1/H2A.Z deposition into specific chromatin regions: recognizes and binds H3K14ac and H3K27ac on the promoters of actively transcribed genes and recruits NuA4-related complex to deposit H2AZ1/H2A.Z. H2AZ1/H2A.Z deposition is required for maintenance of embryonic stem cell.</text>
</comment>
<dbReference type="Pfam" id="PF25524">
    <property type="entry name" value="RSLD_CPSF6"/>
    <property type="match status" value="1"/>
</dbReference>
<dbReference type="CDD" id="cd12643">
    <property type="entry name" value="RRM_CFIm68"/>
    <property type="match status" value="1"/>
</dbReference>
<comment type="subcellular location">
    <subcellularLocation>
        <location evidence="2">Cytoplasm</location>
    </subcellularLocation>
    <subcellularLocation>
        <location evidence="1">Nucleus speckle</location>
    </subcellularLocation>
    <subcellularLocation>
        <location evidence="3">Nucleus</location>
        <location evidence="3">Nucleoplasm</location>
    </subcellularLocation>
</comment>
<feature type="domain" description="RRM" evidence="23">
    <location>
        <begin position="79"/>
        <end position="159"/>
    </location>
</feature>
<feature type="compositionally biased region" description="Polar residues" evidence="22">
    <location>
        <begin position="157"/>
        <end position="177"/>
    </location>
</feature>
<evidence type="ECO:0000256" key="17">
    <source>
        <dbReference type="ARBA" id="ARBA00064752"/>
    </source>
</evidence>
<dbReference type="AlphaFoldDB" id="A0AAV2IZD9"/>
<dbReference type="PROSITE" id="PS51037">
    <property type="entry name" value="YEATS"/>
    <property type="match status" value="1"/>
</dbReference>
<evidence type="ECO:0000256" key="18">
    <source>
        <dbReference type="ARBA" id="ARBA00068331"/>
    </source>
</evidence>
<feature type="compositionally biased region" description="Low complexity" evidence="22">
    <location>
        <begin position="361"/>
        <end position="370"/>
    </location>
</feature>
<dbReference type="Proteomes" id="UP001497482">
    <property type="component" value="Chromosome 1"/>
</dbReference>
<name>A0AAV2IZD9_KNICA</name>
<dbReference type="GO" id="GO:0003723">
    <property type="term" value="F:RNA binding"/>
    <property type="evidence" value="ECO:0007669"/>
    <property type="project" value="UniProtKB-UniRule"/>
</dbReference>
<keyword evidence="19" id="KW-0694">RNA-binding</keyword>
<accession>A0AAV2IZD9</accession>
<feature type="region of interest" description="Disordered" evidence="22">
    <location>
        <begin position="474"/>
        <end position="528"/>
    </location>
</feature>
<keyword evidence="26" id="KW-1185">Reference proteome</keyword>
<evidence type="ECO:0000256" key="19">
    <source>
        <dbReference type="PROSITE-ProRule" id="PRU00176"/>
    </source>
</evidence>
<evidence type="ECO:0000256" key="11">
    <source>
        <dbReference type="ARBA" id="ARBA00022853"/>
    </source>
</evidence>
<keyword evidence="8" id="KW-0341">Growth regulation</keyword>
<feature type="compositionally biased region" description="Basic residues" evidence="22">
    <location>
        <begin position="492"/>
        <end position="501"/>
    </location>
</feature>
<protein>
    <recommendedName>
        <fullName evidence="5">Cleavage and polyadenylation specificity factor subunit 6</fullName>
    </recommendedName>
    <alternativeName>
        <fullName evidence="18">YEATS domain-containing protein 4</fullName>
    </alternativeName>
</protein>
<dbReference type="Pfam" id="PF00076">
    <property type="entry name" value="RRM_1"/>
    <property type="match status" value="1"/>
</dbReference>